<evidence type="ECO:0000313" key="3">
    <source>
        <dbReference type="Proteomes" id="UP000199008"/>
    </source>
</evidence>
<dbReference type="Proteomes" id="UP000199008">
    <property type="component" value="Unassembled WGS sequence"/>
</dbReference>
<evidence type="ECO:0000256" key="1">
    <source>
        <dbReference type="SAM" id="Phobius"/>
    </source>
</evidence>
<dbReference type="STRING" id="576118.SAMN05216216_107102"/>
<keyword evidence="3" id="KW-1185">Reference proteome</keyword>
<proteinExistence type="predicted"/>
<keyword evidence="1" id="KW-1133">Transmembrane helix</keyword>
<keyword evidence="1" id="KW-0812">Transmembrane</keyword>
<feature type="transmembrane region" description="Helical" evidence="1">
    <location>
        <begin position="78"/>
        <end position="96"/>
    </location>
</feature>
<dbReference type="OrthoDB" id="2418234at2"/>
<reference evidence="3" key="1">
    <citation type="submission" date="2016-10" db="EMBL/GenBank/DDBJ databases">
        <authorList>
            <person name="Varghese N."/>
            <person name="Submissions S."/>
        </authorList>
    </citation>
    <scope>NUCLEOTIDE SEQUENCE [LARGE SCALE GENOMIC DNA]</scope>
    <source>
        <strain evidence="3">CGMCC 1.8895</strain>
    </source>
</reference>
<feature type="transmembrane region" description="Helical" evidence="1">
    <location>
        <begin position="7"/>
        <end position="25"/>
    </location>
</feature>
<accession>A0A1G9E5D4</accession>
<keyword evidence="1" id="KW-0472">Membrane</keyword>
<dbReference type="EMBL" id="FNFY01000007">
    <property type="protein sequence ID" value="SDK71324.1"/>
    <property type="molecule type" value="Genomic_DNA"/>
</dbReference>
<dbReference type="AlphaFoldDB" id="A0A1G9E5D4"/>
<feature type="transmembrane region" description="Helical" evidence="1">
    <location>
        <begin position="108"/>
        <end position="125"/>
    </location>
</feature>
<gene>
    <name evidence="2" type="ORF">SAMN05216216_107102</name>
</gene>
<feature type="transmembrane region" description="Helical" evidence="1">
    <location>
        <begin position="37"/>
        <end position="57"/>
    </location>
</feature>
<organism evidence="2 3">
    <name type="scientific">Lacicoccus qingdaonensis</name>
    <dbReference type="NCBI Taxonomy" id="576118"/>
    <lineage>
        <taxon>Bacteria</taxon>
        <taxon>Bacillati</taxon>
        <taxon>Bacillota</taxon>
        <taxon>Bacilli</taxon>
        <taxon>Bacillales</taxon>
        <taxon>Salinicoccaceae</taxon>
        <taxon>Lacicoccus</taxon>
    </lineage>
</organism>
<evidence type="ECO:0000313" key="2">
    <source>
        <dbReference type="EMBL" id="SDK71324.1"/>
    </source>
</evidence>
<protein>
    <submittedName>
        <fullName evidence="2">Uncharacterized protein</fullName>
    </submittedName>
</protein>
<name>A0A1G9E5D4_9BACL</name>
<sequence>MQNKGFYLMAILYVSLLWAFMLDFFHDSNWMSTTIQYAPMALAWIIIIVMAIFEAVNKDKMDEASVSKREGNEKSMKLLALIFLWAAVISMNFIAGTPGMDFLNIHRPEFWIFLILLPLLTAFNYRRKTDGVA</sequence>